<name>C0E3D7_9CORY</name>
<sequence>MLGDGMDMTRLKRMAAKRHPTCQWCGTELRSSRRGRPRKYCSQACRQRAYEQRNAIAGTQIPAEAIILRPELAQRLQDSLFELRCAAEDVKTAVNEGATSAEITQLCNEFVALAHKTEKFRMKE</sequence>
<dbReference type="Proteomes" id="UP000006247">
    <property type="component" value="Unassembled WGS sequence"/>
</dbReference>
<evidence type="ECO:0000313" key="1">
    <source>
        <dbReference type="EMBL" id="EEG27071.1"/>
    </source>
</evidence>
<dbReference type="AlphaFoldDB" id="C0E3D7"/>
<evidence type="ECO:0000313" key="2">
    <source>
        <dbReference type="Proteomes" id="UP000006247"/>
    </source>
</evidence>
<proteinExistence type="predicted"/>
<dbReference type="EMBL" id="ACEB01000021">
    <property type="protein sequence ID" value="EEG27071.1"/>
    <property type="molecule type" value="Genomic_DNA"/>
</dbReference>
<comment type="caution">
    <text evidence="1">The sequence shown here is derived from an EMBL/GenBank/DDBJ whole genome shotgun (WGS) entry which is preliminary data.</text>
</comment>
<protein>
    <recommendedName>
        <fullName evidence="3">FCS-type domain-containing protein</fullName>
    </recommendedName>
</protein>
<gene>
    <name evidence="1" type="ORF">CORMATOL_01500</name>
</gene>
<reference evidence="1 2" key="1">
    <citation type="submission" date="2009-01" db="EMBL/GenBank/DDBJ databases">
        <authorList>
            <person name="Fulton L."/>
            <person name="Clifton S."/>
            <person name="Chinwalla A.T."/>
            <person name="Mitreva M."/>
            <person name="Sodergren E."/>
            <person name="Weinstock G."/>
            <person name="Clifton S."/>
            <person name="Dooling D.J."/>
            <person name="Fulton B."/>
            <person name="Minx P."/>
            <person name="Pepin K.H."/>
            <person name="Johnson M."/>
            <person name="Bhonagiri V."/>
            <person name="Nash W.E."/>
            <person name="Mardis E.R."/>
            <person name="Wilson R.K."/>
        </authorList>
    </citation>
    <scope>NUCLEOTIDE SEQUENCE [LARGE SCALE GENOMIC DNA]</scope>
    <source>
        <strain evidence="1 2">ATCC 33806</strain>
    </source>
</reference>
<dbReference type="HOGENOM" id="CLU_143964_0_0_11"/>
<evidence type="ECO:0008006" key="3">
    <source>
        <dbReference type="Google" id="ProtNLM"/>
    </source>
</evidence>
<organism evidence="1 2">
    <name type="scientific">Corynebacterium matruchotii ATCC 33806</name>
    <dbReference type="NCBI Taxonomy" id="566549"/>
    <lineage>
        <taxon>Bacteria</taxon>
        <taxon>Bacillati</taxon>
        <taxon>Actinomycetota</taxon>
        <taxon>Actinomycetes</taxon>
        <taxon>Mycobacteriales</taxon>
        <taxon>Corynebacteriaceae</taxon>
        <taxon>Corynebacterium</taxon>
    </lineage>
</organism>
<accession>C0E3D7</accession>